<evidence type="ECO:0000313" key="2">
    <source>
        <dbReference type="Proteomes" id="UP001580346"/>
    </source>
</evidence>
<protein>
    <recommendedName>
        <fullName evidence="3">Chorismate mutase</fullName>
    </recommendedName>
</protein>
<dbReference type="Proteomes" id="UP001580346">
    <property type="component" value="Unassembled WGS sequence"/>
</dbReference>
<proteinExistence type="predicted"/>
<reference evidence="1 2" key="1">
    <citation type="submission" date="2024-09" db="EMBL/GenBank/DDBJ databases">
        <title>Paenibacillus zeirhizospherea sp. nov., isolated from surface of the maize (Zea mays) roots in a horticulture field, Hungary.</title>
        <authorList>
            <person name="Marton D."/>
            <person name="Farkas M."/>
            <person name="Bedics A."/>
            <person name="Toth E."/>
            <person name="Tancsics A."/>
            <person name="Boka K."/>
            <person name="Maroti G."/>
            <person name="Kriszt B."/>
            <person name="Cserhati M."/>
        </authorList>
    </citation>
    <scope>NUCLEOTIDE SEQUENCE [LARGE SCALE GENOMIC DNA]</scope>
    <source>
        <strain evidence="1 2">KCTC 33519</strain>
    </source>
</reference>
<keyword evidence="2" id="KW-1185">Reference proteome</keyword>
<comment type="caution">
    <text evidence="1">The sequence shown here is derived from an EMBL/GenBank/DDBJ whole genome shotgun (WGS) entry which is preliminary data.</text>
</comment>
<dbReference type="EMBL" id="JBHHMI010000005">
    <property type="protein sequence ID" value="MFB5266692.1"/>
    <property type="molecule type" value="Genomic_DNA"/>
</dbReference>
<evidence type="ECO:0000313" key="1">
    <source>
        <dbReference type="EMBL" id="MFB5266692.1"/>
    </source>
</evidence>
<organism evidence="1 2">
    <name type="scientific">Paenibacillus enshidis</name>
    <dbReference type="NCBI Taxonomy" id="1458439"/>
    <lineage>
        <taxon>Bacteria</taxon>
        <taxon>Bacillati</taxon>
        <taxon>Bacillota</taxon>
        <taxon>Bacilli</taxon>
        <taxon>Bacillales</taxon>
        <taxon>Paenibacillaceae</taxon>
        <taxon>Paenibacillus</taxon>
    </lineage>
</organism>
<name>A0ABV5AR71_9BACL</name>
<gene>
    <name evidence="1" type="ORF">ACE41H_07825</name>
</gene>
<accession>A0ABV5AR71</accession>
<evidence type="ECO:0008006" key="3">
    <source>
        <dbReference type="Google" id="ProtNLM"/>
    </source>
</evidence>
<sequence length="200" mass="23367">MRHRAFERPTEHYDERVSHIDEQICSLLMQRKEVANNLPGYPPFEIIAKWADSYGLYEDFLKMLFSVLLSEEHYKPIVEPAGFRRLLPVLKYKEHEEFFYTISSVRQYSNASVINLDIDWDETNEPLRHSKEFSNIELHLPEPYSCRFHSGVSNEGHASYSYVVSPPLPDDLSDISFVFKKFSDPFKREPAGCEIVIEAS</sequence>
<dbReference type="RefSeq" id="WP_375354570.1">
    <property type="nucleotide sequence ID" value="NZ_JBHHMI010000005.1"/>
</dbReference>